<name>A0ABW1C436_9ACTN</name>
<gene>
    <name evidence="2" type="ORF">ACFPUY_35260</name>
</gene>
<dbReference type="RefSeq" id="WP_219545458.1">
    <property type="nucleotide sequence ID" value="NZ_JAHKRN010000016.1"/>
</dbReference>
<protein>
    <submittedName>
        <fullName evidence="2">Pyridoxamine 5'-phosphate oxidase family protein</fullName>
    </submittedName>
</protein>
<dbReference type="Proteomes" id="UP001596096">
    <property type="component" value="Unassembled WGS sequence"/>
</dbReference>
<keyword evidence="3" id="KW-1185">Reference proteome</keyword>
<dbReference type="PANTHER" id="PTHR42815">
    <property type="entry name" value="FAD-BINDING, PUTATIVE (AFU_ORTHOLOGUE AFUA_6G07600)-RELATED"/>
    <property type="match status" value="1"/>
</dbReference>
<comment type="caution">
    <text evidence="2">The sequence shown here is derived from an EMBL/GenBank/DDBJ whole genome shotgun (WGS) entry which is preliminary data.</text>
</comment>
<proteinExistence type="predicted"/>
<evidence type="ECO:0000313" key="2">
    <source>
        <dbReference type="EMBL" id="MFC5820389.1"/>
    </source>
</evidence>
<dbReference type="InterPro" id="IPR011576">
    <property type="entry name" value="Pyridox_Oxase_N"/>
</dbReference>
<dbReference type="PANTHER" id="PTHR42815:SF2">
    <property type="entry name" value="FAD-BINDING, PUTATIVE (AFU_ORTHOLOGUE AFUA_6G07600)-RELATED"/>
    <property type="match status" value="1"/>
</dbReference>
<evidence type="ECO:0000313" key="3">
    <source>
        <dbReference type="Proteomes" id="UP001596096"/>
    </source>
</evidence>
<organism evidence="2 3">
    <name type="scientific">Nonomuraea harbinensis</name>
    <dbReference type="NCBI Taxonomy" id="1286938"/>
    <lineage>
        <taxon>Bacteria</taxon>
        <taxon>Bacillati</taxon>
        <taxon>Actinomycetota</taxon>
        <taxon>Actinomycetes</taxon>
        <taxon>Streptosporangiales</taxon>
        <taxon>Streptosporangiaceae</taxon>
        <taxon>Nonomuraea</taxon>
    </lineage>
</organism>
<reference evidence="3" key="1">
    <citation type="journal article" date="2019" name="Int. J. Syst. Evol. Microbiol.">
        <title>The Global Catalogue of Microorganisms (GCM) 10K type strain sequencing project: providing services to taxonomists for standard genome sequencing and annotation.</title>
        <authorList>
            <consortium name="The Broad Institute Genomics Platform"/>
            <consortium name="The Broad Institute Genome Sequencing Center for Infectious Disease"/>
            <person name="Wu L."/>
            <person name="Ma J."/>
        </authorList>
    </citation>
    <scope>NUCLEOTIDE SEQUENCE [LARGE SCALE GENOMIC DNA]</scope>
    <source>
        <strain evidence="3">CGMCC 4.7106</strain>
    </source>
</reference>
<accession>A0ABW1C436</accession>
<dbReference type="Pfam" id="PF01243">
    <property type="entry name" value="PNPOx_N"/>
    <property type="match status" value="1"/>
</dbReference>
<feature type="domain" description="Pyridoxamine 5'-phosphate oxidase N-terminal" evidence="1">
    <location>
        <begin position="162"/>
        <end position="259"/>
    </location>
</feature>
<dbReference type="EMBL" id="JBHSNW010000024">
    <property type="protein sequence ID" value="MFC5820389.1"/>
    <property type="molecule type" value="Genomic_DNA"/>
</dbReference>
<sequence>MLHQGEHTVQRRAGLTRDRWGSARVGATVPPVAADFAGRQRLVVIAAADDAGAAWTGVITGPPGFIAAPDDRTLVVGRLPAAGDPLAGLFDAERDIGMLMIEPGSRKRMRVNGRAGRDGDRLLVRTAQVYSNCPKYIQTRTYANETVRGDAVAGGELTAGQQRWIATADTFFVGTYAPGQGADASHRGGNPGFVTVTGDRRLTWPDYTGNAMYMTLGNLELEPRCGLLFLDWENGATLHLTGRARVDWDPDRAATVPGAKRLVDFSVERVVQISGGMGQRWAFGEYSRFNPEGMEEASSATAH</sequence>
<evidence type="ECO:0000259" key="1">
    <source>
        <dbReference type="Pfam" id="PF01243"/>
    </source>
</evidence>